<protein>
    <recommendedName>
        <fullName evidence="4">Phage head morphogenesis domain-containing protein</fullName>
    </recommendedName>
</protein>
<name>F9VYZ8_9ACTN</name>
<dbReference type="RefSeq" id="WP_006359935.1">
    <property type="nucleotide sequence ID" value="NZ_BACI01000093.1"/>
</dbReference>
<comment type="caution">
    <text evidence="2">The sequence shown here is derived from an EMBL/GenBank/DDBJ whole genome shotgun (WGS) entry which is preliminary data.</text>
</comment>
<organism evidence="2 3">
    <name type="scientific">Gordonia alkanivorans NBRC 16433</name>
    <dbReference type="NCBI Taxonomy" id="1027371"/>
    <lineage>
        <taxon>Bacteria</taxon>
        <taxon>Bacillati</taxon>
        <taxon>Actinomycetota</taxon>
        <taxon>Actinomycetes</taxon>
        <taxon>Mycobacteriales</taxon>
        <taxon>Gordoniaceae</taxon>
        <taxon>Gordonia</taxon>
    </lineage>
</organism>
<proteinExistence type="predicted"/>
<dbReference type="EMBL" id="BACI01000093">
    <property type="protein sequence ID" value="GAA13837.1"/>
    <property type="molecule type" value="Genomic_DNA"/>
</dbReference>
<dbReference type="eggNOG" id="ENOG50307JP">
    <property type="taxonomic scope" value="Bacteria"/>
</dbReference>
<dbReference type="STRING" id="1027371.GOALK_093_00250"/>
<dbReference type="Proteomes" id="UP000003558">
    <property type="component" value="Unassembled WGS sequence"/>
</dbReference>
<accession>F9VYZ8</accession>
<reference evidence="2 3" key="1">
    <citation type="submission" date="2011-05" db="EMBL/GenBank/DDBJ databases">
        <title>Whole genome shotgun sequence of Gordonia alkanivorans NBRC 16433.</title>
        <authorList>
            <person name="Hosoyama A."/>
            <person name="Nakamura S."/>
            <person name="Takarada H."/>
            <person name="Tsuchikane K."/>
            <person name="Yamazaki S."/>
            <person name="Fujita N."/>
        </authorList>
    </citation>
    <scope>NUCLEOTIDE SEQUENCE [LARGE SCALE GENOMIC DNA]</scope>
    <source>
        <strain evidence="2 3">NBRC 16433</strain>
    </source>
</reference>
<evidence type="ECO:0008006" key="4">
    <source>
        <dbReference type="Google" id="ProtNLM"/>
    </source>
</evidence>
<feature type="region of interest" description="Disordered" evidence="1">
    <location>
        <begin position="329"/>
        <end position="349"/>
    </location>
</feature>
<evidence type="ECO:0000313" key="2">
    <source>
        <dbReference type="EMBL" id="GAA13837.1"/>
    </source>
</evidence>
<feature type="region of interest" description="Disordered" evidence="1">
    <location>
        <begin position="135"/>
        <end position="154"/>
    </location>
</feature>
<evidence type="ECO:0000313" key="3">
    <source>
        <dbReference type="Proteomes" id="UP000003558"/>
    </source>
</evidence>
<gene>
    <name evidence="2" type="ORF">GOALK_093_00250</name>
</gene>
<dbReference type="AlphaFoldDB" id="F9VYZ8"/>
<evidence type="ECO:0000256" key="1">
    <source>
        <dbReference type="SAM" id="MobiDB-lite"/>
    </source>
</evidence>
<sequence>MTAPTSYSEALAQAAAAYSAASVAAQSPDIGEVVRQMAEGAVGHRERVGQWAVQQIEKLWAAVNPYDEAQVRSFAQAASRVMQAAQTSVARATAAAQTRQLTALGVDVPTAVPSAPVDVRAAGVEVDDGVADLDRSPTTVEYQPDATPEGVDEATPSRVRVTVRNTTTEEVLTRPARVYRYERSQGQDDAAANEAAKSRVRVIVDDNLMLSQRIAESESLAQAADLDDRVLGYRRVIHPELSRGGVCGMCIVAADRLYRISELKPIHHRCKCTVAAVTKDFDPKSINDDDLSRFYKDAQGNTLRDLKRTRYDVDEHGELGAVLVPKAKYRSRAQRAKDRAKKTRQTARA</sequence>